<evidence type="ECO:0000313" key="1">
    <source>
        <dbReference type="EMBL" id="EKG16569.1"/>
    </source>
</evidence>
<name>K2S266_MACPH</name>
<proteinExistence type="predicted"/>
<organism evidence="1 2">
    <name type="scientific">Macrophomina phaseolina (strain MS6)</name>
    <name type="common">Charcoal rot fungus</name>
    <dbReference type="NCBI Taxonomy" id="1126212"/>
    <lineage>
        <taxon>Eukaryota</taxon>
        <taxon>Fungi</taxon>
        <taxon>Dikarya</taxon>
        <taxon>Ascomycota</taxon>
        <taxon>Pezizomycotina</taxon>
        <taxon>Dothideomycetes</taxon>
        <taxon>Dothideomycetes incertae sedis</taxon>
        <taxon>Botryosphaeriales</taxon>
        <taxon>Botryosphaeriaceae</taxon>
        <taxon>Macrophomina</taxon>
    </lineage>
</organism>
<evidence type="ECO:0000313" key="2">
    <source>
        <dbReference type="Proteomes" id="UP000007129"/>
    </source>
</evidence>
<dbReference type="VEuPathDB" id="FungiDB:MPH_06150"/>
<dbReference type="InParanoid" id="K2S266"/>
<gene>
    <name evidence="1" type="ORF">MPH_06150</name>
</gene>
<accession>K2S266</accession>
<dbReference type="AlphaFoldDB" id="K2S266"/>
<dbReference type="EMBL" id="AHHD01000266">
    <property type="protein sequence ID" value="EKG16569.1"/>
    <property type="molecule type" value="Genomic_DNA"/>
</dbReference>
<comment type="caution">
    <text evidence="1">The sequence shown here is derived from an EMBL/GenBank/DDBJ whole genome shotgun (WGS) entry which is preliminary data.</text>
</comment>
<reference evidence="1 2" key="1">
    <citation type="journal article" date="2012" name="BMC Genomics">
        <title>Tools to kill: Genome of one of the most destructive plant pathogenic fungi Macrophomina phaseolina.</title>
        <authorList>
            <person name="Islam M.S."/>
            <person name="Haque M.S."/>
            <person name="Islam M.M."/>
            <person name="Emdad E.M."/>
            <person name="Halim A."/>
            <person name="Hossen Q.M.M."/>
            <person name="Hossain M.Z."/>
            <person name="Ahmed B."/>
            <person name="Rahim S."/>
            <person name="Rahman M.S."/>
            <person name="Alam M.M."/>
            <person name="Hou S."/>
            <person name="Wan X."/>
            <person name="Saito J.A."/>
            <person name="Alam M."/>
        </authorList>
    </citation>
    <scope>NUCLEOTIDE SEQUENCE [LARGE SCALE GENOMIC DNA]</scope>
    <source>
        <strain evidence="1 2">MS6</strain>
    </source>
</reference>
<dbReference type="HOGENOM" id="CLU_2812884_0_0_1"/>
<dbReference type="Proteomes" id="UP000007129">
    <property type="component" value="Unassembled WGS sequence"/>
</dbReference>
<sequence length="67" mass="7782">MQGFWSLELDKMACDNTALPFLSRGESIMGREAFQKSIVTLLHLNNGIKYEQLGRESRDFCDVRWLD</sequence>
<protein>
    <submittedName>
        <fullName evidence="1">Stress responsive alpha-beta barrel</fullName>
    </submittedName>
</protein>